<protein>
    <submittedName>
        <fullName evidence="1">Uncharacterized protein</fullName>
    </submittedName>
</protein>
<name>A0ACC2V4R5_9TREE</name>
<organism evidence="1 2">
    <name type="scientific">Naganishia friedmannii</name>
    <dbReference type="NCBI Taxonomy" id="89922"/>
    <lineage>
        <taxon>Eukaryota</taxon>
        <taxon>Fungi</taxon>
        <taxon>Dikarya</taxon>
        <taxon>Basidiomycota</taxon>
        <taxon>Agaricomycotina</taxon>
        <taxon>Tremellomycetes</taxon>
        <taxon>Filobasidiales</taxon>
        <taxon>Filobasidiaceae</taxon>
        <taxon>Naganishia</taxon>
    </lineage>
</organism>
<gene>
    <name evidence="1" type="ORF">QFC21_006194</name>
</gene>
<comment type="caution">
    <text evidence="1">The sequence shown here is derived from an EMBL/GenBank/DDBJ whole genome shotgun (WGS) entry which is preliminary data.</text>
</comment>
<sequence length="389" mass="43484">MNEISPPPPIHPQRQARLSFSERSPSTNPGHRRDSSFSAHLRERRDESIASRISRSHSRAPLVGGSRRRSQTQDGDGGKTEKTIKSLTDIKNYKASRDVRTRLPTWLQRFSGYRDPHLEPPYDPLPFPPFSWLRHISLKHETWLLSGLGSFVGIALIEVVMSLAFPDHDTILILASFGASAVLLFSTIESPLSQPRHFLGGQILSALLGVGLNRLFRMASGYRLSDTIGPNELKQYVWINGALSMSLSLLLMQVTGTVHPPGGATALIAAVQPAAVNMSWRLVSAVIISSFLMLAWALIINNIGRRRYPSYWLSGRVTFVRDPRRPGSVMKETLDEAEMEAEEGRSRAIELDLLPEEFDDESPPQEEDHGGLAQQPKELLRGRRFSRRA</sequence>
<proteinExistence type="predicted"/>
<dbReference type="EMBL" id="JASBWT010000027">
    <property type="protein sequence ID" value="KAJ9094093.1"/>
    <property type="molecule type" value="Genomic_DNA"/>
</dbReference>
<accession>A0ACC2V4R5</accession>
<evidence type="ECO:0000313" key="1">
    <source>
        <dbReference type="EMBL" id="KAJ9094093.1"/>
    </source>
</evidence>
<keyword evidence="2" id="KW-1185">Reference proteome</keyword>
<reference evidence="1" key="1">
    <citation type="submission" date="2023-04" db="EMBL/GenBank/DDBJ databases">
        <title>Draft Genome sequencing of Naganishia species isolated from polar environments using Oxford Nanopore Technology.</title>
        <authorList>
            <person name="Leo P."/>
            <person name="Venkateswaran K."/>
        </authorList>
    </citation>
    <scope>NUCLEOTIDE SEQUENCE</scope>
    <source>
        <strain evidence="1">MNA-CCFEE 5423</strain>
    </source>
</reference>
<dbReference type="Proteomes" id="UP001227268">
    <property type="component" value="Unassembled WGS sequence"/>
</dbReference>
<evidence type="ECO:0000313" key="2">
    <source>
        <dbReference type="Proteomes" id="UP001227268"/>
    </source>
</evidence>